<feature type="compositionally biased region" description="Acidic residues" evidence="1">
    <location>
        <begin position="56"/>
        <end position="72"/>
    </location>
</feature>
<organism evidence="2 3">
    <name type="scientific">Halogeometricum rufum</name>
    <dbReference type="NCBI Taxonomy" id="553469"/>
    <lineage>
        <taxon>Archaea</taxon>
        <taxon>Methanobacteriati</taxon>
        <taxon>Methanobacteriota</taxon>
        <taxon>Stenosarchaea group</taxon>
        <taxon>Halobacteria</taxon>
        <taxon>Halobacteriales</taxon>
        <taxon>Haloferacaceae</taxon>
        <taxon>Halogeometricum</taxon>
    </lineage>
</organism>
<evidence type="ECO:0000256" key="1">
    <source>
        <dbReference type="SAM" id="MobiDB-lite"/>
    </source>
</evidence>
<proteinExistence type="predicted"/>
<dbReference type="Proteomes" id="UP000198531">
    <property type="component" value="Unassembled WGS sequence"/>
</dbReference>
<evidence type="ECO:0008006" key="4">
    <source>
        <dbReference type="Google" id="ProtNLM"/>
    </source>
</evidence>
<reference evidence="3" key="1">
    <citation type="submission" date="2016-10" db="EMBL/GenBank/DDBJ databases">
        <authorList>
            <person name="Varghese N."/>
            <person name="Submissions S."/>
        </authorList>
    </citation>
    <scope>NUCLEOTIDE SEQUENCE [LARGE SCALE GENOMIC DNA]</scope>
    <source>
        <strain evidence="3">CGMCC 1.7736</strain>
    </source>
</reference>
<accession>A0A1I6GGS6</accession>
<feature type="region of interest" description="Disordered" evidence="1">
    <location>
        <begin position="56"/>
        <end position="84"/>
    </location>
</feature>
<dbReference type="EMBL" id="FOYT01000001">
    <property type="protein sequence ID" value="SFR41369.1"/>
    <property type="molecule type" value="Genomic_DNA"/>
</dbReference>
<dbReference type="STRING" id="553469.SAMN04487947_1131"/>
<evidence type="ECO:0000313" key="3">
    <source>
        <dbReference type="Proteomes" id="UP000198531"/>
    </source>
</evidence>
<dbReference type="RefSeq" id="WP_089805372.1">
    <property type="nucleotide sequence ID" value="NZ_FOYT01000001.1"/>
</dbReference>
<evidence type="ECO:0000313" key="2">
    <source>
        <dbReference type="EMBL" id="SFR41369.1"/>
    </source>
</evidence>
<dbReference type="AlphaFoldDB" id="A0A1I6GGS6"/>
<keyword evidence="3" id="KW-1185">Reference proteome</keyword>
<sequence length="84" mass="9390">MVRPFTQEDVDKRIVTAAGDTVGTVRGVEDGRATVERTDDDESLTDEIKEMLGWSDDDDTYELTGDDVDEYEDGNRIRLPGYTG</sequence>
<name>A0A1I6GGS6_9EURY</name>
<protein>
    <recommendedName>
        <fullName evidence="4">PRC-barrel domain containing protein</fullName>
    </recommendedName>
</protein>
<gene>
    <name evidence="2" type="ORF">SAMN04487947_1131</name>
</gene>